<dbReference type="Proteomes" id="UP000260862">
    <property type="component" value="Unassembled WGS sequence"/>
</dbReference>
<reference evidence="1 2" key="1">
    <citation type="submission" date="2018-08" db="EMBL/GenBank/DDBJ databases">
        <title>A genome reference for cultivated species of the human gut microbiota.</title>
        <authorList>
            <person name="Zou Y."/>
            <person name="Xue W."/>
            <person name="Luo G."/>
        </authorList>
    </citation>
    <scope>NUCLEOTIDE SEQUENCE [LARGE SCALE GENOMIC DNA]</scope>
    <source>
        <strain evidence="1 2">TF10-3AC</strain>
    </source>
</reference>
<comment type="caution">
    <text evidence="1">The sequence shown here is derived from an EMBL/GenBank/DDBJ whole genome shotgun (WGS) entry which is preliminary data.</text>
</comment>
<organism evidence="1 2">
    <name type="scientific">Phocaeicola plebeius</name>
    <dbReference type="NCBI Taxonomy" id="310297"/>
    <lineage>
        <taxon>Bacteria</taxon>
        <taxon>Pseudomonadati</taxon>
        <taxon>Bacteroidota</taxon>
        <taxon>Bacteroidia</taxon>
        <taxon>Bacteroidales</taxon>
        <taxon>Bacteroidaceae</taxon>
        <taxon>Phocaeicola</taxon>
    </lineage>
</organism>
<gene>
    <name evidence="1" type="ORF">DXD04_03030</name>
</gene>
<evidence type="ECO:0000313" key="2">
    <source>
        <dbReference type="Proteomes" id="UP000260862"/>
    </source>
</evidence>
<sequence>MPFEKVTKSNNSFYIMKPTDTLVTKYDIIIPFYTSENVTKSVRNIYDHELCKEVIRLYLLNKLDRIWRNPYGSYYYKAKGGLPEYYRPQILTSVDIEKIIAQKKGGRRKGTGRKKLAGNSPSVTMRVPQYIRKDIQALIDMYAHWCASDEEPVLVSKTSVEQRLKTIEFLHYVTEYEKEYISNNEKSYDNKK</sequence>
<protein>
    <submittedName>
        <fullName evidence="1">Uncharacterized protein</fullName>
    </submittedName>
</protein>
<accession>A0A3E4N6N1</accession>
<proteinExistence type="predicted"/>
<evidence type="ECO:0000313" key="1">
    <source>
        <dbReference type="EMBL" id="RGK57814.1"/>
    </source>
</evidence>
<name>A0A3E4N6N1_9BACT</name>
<keyword evidence="2" id="KW-1185">Reference proteome</keyword>
<dbReference type="AlphaFoldDB" id="A0A3E4N6N1"/>
<dbReference type="EMBL" id="QSQT01000003">
    <property type="protein sequence ID" value="RGK57814.1"/>
    <property type="molecule type" value="Genomic_DNA"/>
</dbReference>